<keyword evidence="4" id="KW-1185">Reference proteome</keyword>
<dbReference type="InterPro" id="IPR036389">
    <property type="entry name" value="RNase_III_sf"/>
</dbReference>
<dbReference type="Gene3D" id="1.10.1520.10">
    <property type="entry name" value="Ribonuclease III domain"/>
    <property type="match status" value="1"/>
</dbReference>
<evidence type="ECO:0000313" key="3">
    <source>
        <dbReference type="EMBL" id="KAJ6234454.1"/>
    </source>
</evidence>
<dbReference type="PROSITE" id="PS50142">
    <property type="entry name" value="RNASE_3_2"/>
    <property type="match status" value="1"/>
</dbReference>
<feature type="compositionally biased region" description="Low complexity" evidence="1">
    <location>
        <begin position="327"/>
        <end position="348"/>
    </location>
</feature>
<sequence>MNNTANEPIEVRLHQILSVLRVQLKDALTPQTHDHESLEFFGDSVLRERVCRYIINSRYKHLDSRNFNLMIQSCICNKNLEMCFDVARIEELVYLPTNTIKKEMAKKSDLLQTNNTPINKRSKDYLAKQNNSSPSRFNKTVTLFPIKTKADVIEALIGKLSSLMFHKNEIQYSLFKHYRLALQLILRLCVQNGEQEFLKDNYHHYQKKKKNQVQQVQQVQQNQQSFKKTKNNLNTNSINVSQPKNNNFKQNPNTNLNKKAIHKPTQKQKNKNSSSISSENPIQQRFSSKKNEKFKKYNKGFNTNKKKNFYNTNQIRLSNNKNKNKNNKNNNIKNNSNNNNNKNFNNNHNQKKYQKNNPFYKKNNTQQKEKEKEKEKDKNQSRDLNKKSDFLNQLIENNNSKREKIKKKPQNLNDLLDQKLTIPFILDNCSQKSQSKQPLKINNMKQYLNQKNQKIESDLDYYL</sequence>
<protein>
    <submittedName>
        <fullName evidence="3">Scy1-like protein</fullName>
    </submittedName>
</protein>
<dbReference type="InterPro" id="IPR000999">
    <property type="entry name" value="RNase_III_dom"/>
</dbReference>
<dbReference type="Proteomes" id="UP001150062">
    <property type="component" value="Unassembled WGS sequence"/>
</dbReference>
<feature type="compositionally biased region" description="Low complexity" evidence="1">
    <location>
        <begin position="244"/>
        <end position="258"/>
    </location>
</feature>
<feature type="compositionally biased region" description="Basic residues" evidence="1">
    <location>
        <begin position="259"/>
        <end position="270"/>
    </location>
</feature>
<dbReference type="EMBL" id="JAOAOG010000270">
    <property type="protein sequence ID" value="KAJ6234454.1"/>
    <property type="molecule type" value="Genomic_DNA"/>
</dbReference>
<proteinExistence type="predicted"/>
<reference evidence="3" key="1">
    <citation type="submission" date="2022-08" db="EMBL/GenBank/DDBJ databases">
        <title>Novel sulfate-reducing endosymbionts in the free-living metamonad Anaeramoeba.</title>
        <authorList>
            <person name="Jerlstrom-Hultqvist J."/>
            <person name="Cepicka I."/>
            <person name="Gallot-Lavallee L."/>
            <person name="Salas-Leiva D."/>
            <person name="Curtis B.A."/>
            <person name="Zahonova K."/>
            <person name="Pipaliya S."/>
            <person name="Dacks J."/>
            <person name="Roger A.J."/>
        </authorList>
    </citation>
    <scope>NUCLEOTIDE SEQUENCE</scope>
    <source>
        <strain evidence="3">Schooner1</strain>
    </source>
</reference>
<feature type="compositionally biased region" description="Low complexity" evidence="1">
    <location>
        <begin position="271"/>
        <end position="286"/>
    </location>
</feature>
<feature type="compositionally biased region" description="Basic residues" evidence="1">
    <location>
        <begin position="296"/>
        <end position="308"/>
    </location>
</feature>
<feature type="region of interest" description="Disordered" evidence="1">
    <location>
        <begin position="217"/>
        <end position="389"/>
    </location>
</feature>
<evidence type="ECO:0000259" key="2">
    <source>
        <dbReference type="PROSITE" id="PS50142"/>
    </source>
</evidence>
<feature type="compositionally biased region" description="Polar residues" evidence="1">
    <location>
        <begin position="231"/>
        <end position="243"/>
    </location>
</feature>
<comment type="caution">
    <text evidence="3">The sequence shown here is derived from an EMBL/GenBank/DDBJ whole genome shotgun (WGS) entry which is preliminary data.</text>
</comment>
<feature type="compositionally biased region" description="Low complexity" evidence="1">
    <location>
        <begin position="355"/>
        <end position="366"/>
    </location>
</feature>
<dbReference type="SUPFAM" id="SSF69065">
    <property type="entry name" value="RNase III domain-like"/>
    <property type="match status" value="1"/>
</dbReference>
<evidence type="ECO:0000256" key="1">
    <source>
        <dbReference type="SAM" id="MobiDB-lite"/>
    </source>
</evidence>
<gene>
    <name evidence="3" type="ORF">M0813_29444</name>
</gene>
<organism evidence="3 4">
    <name type="scientific">Anaeramoeba flamelloides</name>
    <dbReference type="NCBI Taxonomy" id="1746091"/>
    <lineage>
        <taxon>Eukaryota</taxon>
        <taxon>Metamonada</taxon>
        <taxon>Anaeramoebidae</taxon>
        <taxon>Anaeramoeba</taxon>
    </lineage>
</organism>
<accession>A0ABQ8XQU5</accession>
<feature type="domain" description="RNase III" evidence="2">
    <location>
        <begin position="2"/>
        <end position="160"/>
    </location>
</feature>
<evidence type="ECO:0000313" key="4">
    <source>
        <dbReference type="Proteomes" id="UP001150062"/>
    </source>
</evidence>
<dbReference type="Pfam" id="PF00636">
    <property type="entry name" value="Ribonuclease_3"/>
    <property type="match status" value="1"/>
</dbReference>
<name>A0ABQ8XQU5_9EUKA</name>
<feature type="compositionally biased region" description="Basic and acidic residues" evidence="1">
    <location>
        <begin position="367"/>
        <end position="389"/>
    </location>
</feature>